<feature type="transmembrane region" description="Helical" evidence="1">
    <location>
        <begin position="408"/>
        <end position="431"/>
    </location>
</feature>
<dbReference type="EMBL" id="JABBWK010000230">
    <property type="protein sequence ID" value="KAG1886922.1"/>
    <property type="molecule type" value="Genomic_DNA"/>
</dbReference>
<dbReference type="GeneID" id="64663115"/>
<evidence type="ECO:0000256" key="1">
    <source>
        <dbReference type="SAM" id="Phobius"/>
    </source>
</evidence>
<keyword evidence="3" id="KW-1185">Reference proteome</keyword>
<proteinExistence type="predicted"/>
<accession>A0AAD4DNX6</accession>
<feature type="transmembrane region" description="Helical" evidence="1">
    <location>
        <begin position="372"/>
        <end position="396"/>
    </location>
</feature>
<keyword evidence="1" id="KW-1133">Transmembrane helix</keyword>
<dbReference type="RefSeq" id="XP_041216763.1">
    <property type="nucleotide sequence ID" value="XM_041368817.1"/>
</dbReference>
<protein>
    <submittedName>
        <fullName evidence="2">Uncharacterized protein</fullName>
    </submittedName>
</protein>
<feature type="transmembrane region" description="Helical" evidence="1">
    <location>
        <begin position="302"/>
        <end position="321"/>
    </location>
</feature>
<evidence type="ECO:0000313" key="2">
    <source>
        <dbReference type="EMBL" id="KAG1886922.1"/>
    </source>
</evidence>
<name>A0AAD4DNX6_9AGAM</name>
<sequence>MLADNGYEDTSVRVKEIDNPPPATYGNWQELVHPLGGTYYHHNTKNALTPMNLRLYLDLHSLEDFIDASRAAANEDRWTLVVLPTIFMGEERFQYYYVVPDHNIIAWLEDLNGELLFGECIQPSEWRHKRLELEAQYWKHYEFFPHQFQMETSQVRRIRRELVCYIGEATTLGQSSAASIFWTFDQMNQIGAHLATIEGLADNGIVEETGVVFCCRISYILRHHQFLNRHNQPEARLIRTHAVREKHRRCKLLVFIGNAAAMVLCMPITIDRIRSTSVDGILNGVEVNSFIDDFSSQAKGQITLAGVSMALDITILAIPGLGTTQTSQTMCSCSLLLGVGCIFAGTMVQHFGQRMRSMDFASYYLRHKTKMFIVITGIPTSFCVLSVAGSILGFLAGVATDFKPSAPLMIASLITLGVVVGSLIVLVLASYGPGPARIRPQ</sequence>
<evidence type="ECO:0000313" key="3">
    <source>
        <dbReference type="Proteomes" id="UP001195769"/>
    </source>
</evidence>
<keyword evidence="1" id="KW-0472">Membrane</keyword>
<dbReference type="Proteomes" id="UP001195769">
    <property type="component" value="Unassembled WGS sequence"/>
</dbReference>
<feature type="transmembrane region" description="Helical" evidence="1">
    <location>
        <begin position="252"/>
        <end position="270"/>
    </location>
</feature>
<feature type="transmembrane region" description="Helical" evidence="1">
    <location>
        <begin position="327"/>
        <end position="351"/>
    </location>
</feature>
<reference evidence="2" key="1">
    <citation type="journal article" date="2020" name="New Phytol.">
        <title>Comparative genomics reveals dynamic genome evolution in host specialist ectomycorrhizal fungi.</title>
        <authorList>
            <person name="Lofgren L.A."/>
            <person name="Nguyen N.H."/>
            <person name="Vilgalys R."/>
            <person name="Ruytinx J."/>
            <person name="Liao H.L."/>
            <person name="Branco S."/>
            <person name="Kuo A."/>
            <person name="LaButti K."/>
            <person name="Lipzen A."/>
            <person name="Andreopoulos W."/>
            <person name="Pangilinan J."/>
            <person name="Riley R."/>
            <person name="Hundley H."/>
            <person name="Na H."/>
            <person name="Barry K."/>
            <person name="Grigoriev I.V."/>
            <person name="Stajich J.E."/>
            <person name="Kennedy P.G."/>
        </authorList>
    </citation>
    <scope>NUCLEOTIDE SEQUENCE</scope>
    <source>
        <strain evidence="2">FC203</strain>
    </source>
</reference>
<organism evidence="2 3">
    <name type="scientific">Suillus fuscotomentosus</name>
    <dbReference type="NCBI Taxonomy" id="1912939"/>
    <lineage>
        <taxon>Eukaryota</taxon>
        <taxon>Fungi</taxon>
        <taxon>Dikarya</taxon>
        <taxon>Basidiomycota</taxon>
        <taxon>Agaricomycotina</taxon>
        <taxon>Agaricomycetes</taxon>
        <taxon>Agaricomycetidae</taxon>
        <taxon>Boletales</taxon>
        <taxon>Suillineae</taxon>
        <taxon>Suillaceae</taxon>
        <taxon>Suillus</taxon>
    </lineage>
</organism>
<comment type="caution">
    <text evidence="2">The sequence shown here is derived from an EMBL/GenBank/DDBJ whole genome shotgun (WGS) entry which is preliminary data.</text>
</comment>
<keyword evidence="1" id="KW-0812">Transmembrane</keyword>
<gene>
    <name evidence="2" type="ORF">F5891DRAFT_1200307</name>
</gene>
<dbReference type="AlphaFoldDB" id="A0AAD4DNX6"/>